<dbReference type="InterPro" id="IPR036237">
    <property type="entry name" value="Xyl_isomerase-like_sf"/>
</dbReference>
<gene>
    <name evidence="3" type="ORF">N8A98_19895</name>
</gene>
<dbReference type="Proteomes" id="UP001061862">
    <property type="component" value="Chromosome"/>
</dbReference>
<keyword evidence="1 3" id="KW-0413">Isomerase</keyword>
<accession>A0ABY6CHC0</accession>
<dbReference type="EMBL" id="CP104965">
    <property type="protein sequence ID" value="UXN69463.1"/>
    <property type="molecule type" value="Genomic_DNA"/>
</dbReference>
<reference evidence="3 4" key="1">
    <citation type="submission" date="2022-09" db="EMBL/GenBank/DDBJ databases">
        <title>Interaction between co-microsymbionts with complementary sets of symbiotic genes in legume-rhizobium systems.</title>
        <authorList>
            <person name="Safronova V."/>
            <person name="Sazanova A."/>
            <person name="Afonin A."/>
            <person name="Chirak E."/>
        </authorList>
    </citation>
    <scope>NUCLEOTIDE SEQUENCE [LARGE SCALE GENOMIC DNA]</scope>
    <source>
        <strain evidence="3 4">A18/4-1</strain>
    </source>
</reference>
<dbReference type="RefSeq" id="WP_262167946.1">
    <property type="nucleotide sequence ID" value="NZ_CP104965.1"/>
</dbReference>
<evidence type="ECO:0000256" key="1">
    <source>
        <dbReference type="ARBA" id="ARBA00023235"/>
    </source>
</evidence>
<dbReference type="Gene3D" id="3.20.20.150">
    <property type="entry name" value="Divalent-metal-dependent TIM barrel enzymes"/>
    <property type="match status" value="1"/>
</dbReference>
<protein>
    <submittedName>
        <fullName evidence="3">Sugar phosphate isomerase/epimerase</fullName>
    </submittedName>
</protein>
<dbReference type="InterPro" id="IPR013022">
    <property type="entry name" value="Xyl_isomerase-like_TIM-brl"/>
</dbReference>
<feature type="domain" description="Xylose isomerase-like TIM barrel" evidence="2">
    <location>
        <begin position="25"/>
        <end position="278"/>
    </location>
</feature>
<sequence>MSVKLGFNLLLWATHVTDEHMAIIEDLKATGYDGVEVPMFEGDPEHFRKLGRRLRDIGLVGQGVGIMPGGGKSAVSADAAEREGALGHLKWLTDCTEALGGTMFAGPFHQPLGQFSGRGPQPEEIDRVSEVLKQAGAYAAKSGIEISIEPLNRFECYFLNTAAQAADLIKRVGAANVGYLYDTFHFNIEEDSIVDVIPTTFGQINHVHISENNRGVPGAGHIDFASVFKALKSAGYDRWMTIESFGSALPDLAAATKIWRPLFETPEDVYRKGYRLMRDGWDAA</sequence>
<organism evidence="3 4">
    <name type="scientific">Devosia neptuniae</name>
    <dbReference type="NCBI Taxonomy" id="191302"/>
    <lineage>
        <taxon>Bacteria</taxon>
        <taxon>Pseudomonadati</taxon>
        <taxon>Pseudomonadota</taxon>
        <taxon>Alphaproteobacteria</taxon>
        <taxon>Hyphomicrobiales</taxon>
        <taxon>Devosiaceae</taxon>
        <taxon>Devosia</taxon>
    </lineage>
</organism>
<name>A0ABY6CHC0_9HYPH</name>
<proteinExistence type="predicted"/>
<evidence type="ECO:0000313" key="3">
    <source>
        <dbReference type="EMBL" id="UXN69463.1"/>
    </source>
</evidence>
<dbReference type="InterPro" id="IPR050417">
    <property type="entry name" value="Sugar_Epim/Isomerase"/>
</dbReference>
<evidence type="ECO:0000259" key="2">
    <source>
        <dbReference type="Pfam" id="PF01261"/>
    </source>
</evidence>
<dbReference type="PANTHER" id="PTHR43489:SF7">
    <property type="entry name" value="3-DEHYDRO-D-GULOSIDE 4-EPIMERASE-RELATED"/>
    <property type="match status" value="1"/>
</dbReference>
<dbReference type="Pfam" id="PF01261">
    <property type="entry name" value="AP_endonuc_2"/>
    <property type="match status" value="1"/>
</dbReference>
<dbReference type="PANTHER" id="PTHR43489">
    <property type="entry name" value="ISOMERASE"/>
    <property type="match status" value="1"/>
</dbReference>
<dbReference type="GO" id="GO:0016853">
    <property type="term" value="F:isomerase activity"/>
    <property type="evidence" value="ECO:0007669"/>
    <property type="project" value="UniProtKB-KW"/>
</dbReference>
<keyword evidence="4" id="KW-1185">Reference proteome</keyword>
<dbReference type="SUPFAM" id="SSF51658">
    <property type="entry name" value="Xylose isomerase-like"/>
    <property type="match status" value="1"/>
</dbReference>
<evidence type="ECO:0000313" key="4">
    <source>
        <dbReference type="Proteomes" id="UP001061862"/>
    </source>
</evidence>